<dbReference type="Gene3D" id="3.90.850.10">
    <property type="entry name" value="Fumarylacetoacetase-like, C-terminal domain"/>
    <property type="match status" value="1"/>
</dbReference>
<evidence type="ECO:0000313" key="4">
    <source>
        <dbReference type="Proteomes" id="UP000031057"/>
    </source>
</evidence>
<dbReference type="Pfam" id="PF01557">
    <property type="entry name" value="FAA_hydrolase"/>
    <property type="match status" value="1"/>
</dbReference>
<dbReference type="GO" id="GO:0018773">
    <property type="term" value="F:acetylpyruvate hydrolase activity"/>
    <property type="evidence" value="ECO:0007669"/>
    <property type="project" value="TreeGrafter"/>
</dbReference>
<dbReference type="PANTHER" id="PTHR11820:SF90">
    <property type="entry name" value="FLUTATHIONE S-TRANSFERASE"/>
    <property type="match status" value="1"/>
</dbReference>
<dbReference type="RefSeq" id="WP_039281025.1">
    <property type="nucleotide sequence ID" value="NZ_JTDI01000002.1"/>
</dbReference>
<dbReference type="InterPro" id="IPR036663">
    <property type="entry name" value="Fumarylacetoacetase_C_sf"/>
</dbReference>
<dbReference type="PANTHER" id="PTHR11820">
    <property type="entry name" value="ACYLPYRUVASE"/>
    <property type="match status" value="1"/>
</dbReference>
<accession>A0A0B1ZSP8</accession>
<name>A0A0B1ZSP8_9SPHN</name>
<dbReference type="SUPFAM" id="SSF56529">
    <property type="entry name" value="FAH"/>
    <property type="match status" value="1"/>
</dbReference>
<keyword evidence="1" id="KW-0479">Metal-binding</keyword>
<sequence>MSLLFELPETPSIPIVGVDSRFPVQRIFCVGRNYEAHAREMGSPVDREAPIWFTKSAAAVCHSGATIAYPPGTTNCHYEMELVVAIGAAGFRVAAESAVDLVFGYASGLDMTRRDLQNIAKDKSCPWDTSKDFENAAVLGPITPAARFGEVASQRITLSQNGAVKQNASLAELIWTLPELIADLSRMYHLAPGDLIYTGTPAGVGPVAPGDTLEGAVEGLEPVRLTIDPAE</sequence>
<organism evidence="3 4">
    <name type="scientific">Novosphingobium malaysiense</name>
    <dbReference type="NCBI Taxonomy" id="1348853"/>
    <lineage>
        <taxon>Bacteria</taxon>
        <taxon>Pseudomonadati</taxon>
        <taxon>Pseudomonadota</taxon>
        <taxon>Alphaproteobacteria</taxon>
        <taxon>Sphingomonadales</taxon>
        <taxon>Sphingomonadaceae</taxon>
        <taxon>Novosphingobium</taxon>
    </lineage>
</organism>
<reference evidence="3 4" key="1">
    <citation type="submission" date="2014-10" db="EMBL/GenBank/DDBJ databases">
        <title>Genome sequence of Novosphingobium malaysiense MUSC 273(T).</title>
        <authorList>
            <person name="Lee L.-H."/>
        </authorList>
    </citation>
    <scope>NUCLEOTIDE SEQUENCE [LARGE SCALE GENOMIC DNA]</scope>
    <source>
        <strain evidence="3 4">MUSC 273</strain>
    </source>
</reference>
<dbReference type="STRING" id="1348853.LK12_07025"/>
<evidence type="ECO:0000256" key="1">
    <source>
        <dbReference type="ARBA" id="ARBA00022723"/>
    </source>
</evidence>
<proteinExistence type="predicted"/>
<dbReference type="Proteomes" id="UP000031057">
    <property type="component" value="Unassembled WGS sequence"/>
</dbReference>
<dbReference type="GO" id="GO:0046872">
    <property type="term" value="F:metal ion binding"/>
    <property type="evidence" value="ECO:0007669"/>
    <property type="project" value="UniProtKB-KW"/>
</dbReference>
<comment type="caution">
    <text evidence="3">The sequence shown here is derived from an EMBL/GenBank/DDBJ whole genome shotgun (WGS) entry which is preliminary data.</text>
</comment>
<dbReference type="InterPro" id="IPR011234">
    <property type="entry name" value="Fumarylacetoacetase-like_C"/>
</dbReference>
<dbReference type="AlphaFoldDB" id="A0A0B1ZSP8"/>
<feature type="domain" description="Fumarylacetoacetase-like C-terminal" evidence="2">
    <location>
        <begin position="27"/>
        <end position="226"/>
    </location>
</feature>
<evidence type="ECO:0000313" key="3">
    <source>
        <dbReference type="EMBL" id="KHK92529.1"/>
    </source>
</evidence>
<protein>
    <submittedName>
        <fullName evidence="3">Fumarylacetoacetase</fullName>
    </submittedName>
</protein>
<dbReference type="EMBL" id="JTDI01000002">
    <property type="protein sequence ID" value="KHK92529.1"/>
    <property type="molecule type" value="Genomic_DNA"/>
</dbReference>
<evidence type="ECO:0000259" key="2">
    <source>
        <dbReference type="Pfam" id="PF01557"/>
    </source>
</evidence>
<gene>
    <name evidence="3" type="ORF">LK12_07025</name>
</gene>
<keyword evidence="4" id="KW-1185">Reference proteome</keyword>